<dbReference type="OMA" id="YNYLQCK"/>
<dbReference type="CDD" id="cd00882">
    <property type="entry name" value="Ras_like_GTPase"/>
    <property type="match status" value="1"/>
</dbReference>
<gene>
    <name evidence="2" type="ORF">POCTA_138.1.T1330139</name>
</gene>
<feature type="transmembrane region" description="Helical" evidence="1">
    <location>
        <begin position="7"/>
        <end position="26"/>
    </location>
</feature>
<keyword evidence="1" id="KW-0472">Membrane</keyword>
<evidence type="ECO:0000313" key="2">
    <source>
        <dbReference type="EMBL" id="CAD8204707.1"/>
    </source>
</evidence>
<keyword evidence="1" id="KW-0812">Transmembrane</keyword>
<sequence length="270" mass="31434">MKLPIQWNYMAFIVFSLIILIMTIILTVNETLVPVCGSLIMILAIGIILYLLYLGYKNYRIDSIKKLVLIGQAGVGKTQTYNYLQCKNVSSYEGFTIGTSEELCLVDTPDFDLESDIETREKRIKQFQEFFTKNQNSISAFLILVNFERTDLMKQKILKTIKYLKKLNSTLFLLVTNFELSENQTEDEESLKKAFSFFHFETILFVDKERNNSVLKQKLVQIVNTAPQKELNLNETMFEKYGKKQQQLIVQQITNQMNQQQNLQDKLLNA</sequence>
<proteinExistence type="predicted"/>
<organism evidence="2 3">
    <name type="scientific">Paramecium octaurelia</name>
    <dbReference type="NCBI Taxonomy" id="43137"/>
    <lineage>
        <taxon>Eukaryota</taxon>
        <taxon>Sar</taxon>
        <taxon>Alveolata</taxon>
        <taxon>Ciliophora</taxon>
        <taxon>Intramacronucleata</taxon>
        <taxon>Oligohymenophorea</taxon>
        <taxon>Peniculida</taxon>
        <taxon>Parameciidae</taxon>
        <taxon>Paramecium</taxon>
    </lineage>
</organism>
<reference evidence="2" key="1">
    <citation type="submission" date="2021-01" db="EMBL/GenBank/DDBJ databases">
        <authorList>
            <consortium name="Genoscope - CEA"/>
            <person name="William W."/>
        </authorList>
    </citation>
    <scope>NUCLEOTIDE SEQUENCE</scope>
</reference>
<feature type="transmembrane region" description="Helical" evidence="1">
    <location>
        <begin position="32"/>
        <end position="56"/>
    </location>
</feature>
<name>A0A8S1XUG9_PAROT</name>
<evidence type="ECO:0000313" key="3">
    <source>
        <dbReference type="Proteomes" id="UP000683925"/>
    </source>
</evidence>
<keyword evidence="3" id="KW-1185">Reference proteome</keyword>
<keyword evidence="1" id="KW-1133">Transmembrane helix</keyword>
<comment type="caution">
    <text evidence="2">The sequence shown here is derived from an EMBL/GenBank/DDBJ whole genome shotgun (WGS) entry which is preliminary data.</text>
</comment>
<dbReference type="OrthoDB" id="310510at2759"/>
<dbReference type="EMBL" id="CAJJDP010000134">
    <property type="protein sequence ID" value="CAD8204707.1"/>
    <property type="molecule type" value="Genomic_DNA"/>
</dbReference>
<protein>
    <submittedName>
        <fullName evidence="2">Uncharacterized protein</fullName>
    </submittedName>
</protein>
<dbReference type="AlphaFoldDB" id="A0A8S1XUG9"/>
<evidence type="ECO:0000256" key="1">
    <source>
        <dbReference type="SAM" id="Phobius"/>
    </source>
</evidence>
<dbReference type="Proteomes" id="UP000683925">
    <property type="component" value="Unassembled WGS sequence"/>
</dbReference>
<accession>A0A8S1XUG9</accession>